<dbReference type="OrthoDB" id="10064127at2759"/>
<feature type="domain" description="CCHC-type" evidence="13">
    <location>
        <begin position="829"/>
        <end position="844"/>
    </location>
</feature>
<dbReference type="SUPFAM" id="SSF56672">
    <property type="entry name" value="DNA/RNA polymerases"/>
    <property type="match status" value="1"/>
</dbReference>
<evidence type="ECO:0000256" key="4">
    <source>
        <dbReference type="ARBA" id="ARBA00022734"/>
    </source>
</evidence>
<keyword evidence="4" id="KW-0430">Lectin</keyword>
<keyword evidence="6 12" id="KW-1133">Transmembrane helix</keyword>
<feature type="region of interest" description="Disordered" evidence="11">
    <location>
        <begin position="1079"/>
        <end position="1192"/>
    </location>
</feature>
<dbReference type="Proteomes" id="UP000683360">
    <property type="component" value="Unassembled WGS sequence"/>
</dbReference>
<dbReference type="InterPro" id="IPR035992">
    <property type="entry name" value="Ricin_B-like_lectins"/>
</dbReference>
<dbReference type="InterPro" id="IPR001878">
    <property type="entry name" value="Znf_CCHC"/>
</dbReference>
<feature type="compositionally biased region" description="Basic residues" evidence="11">
    <location>
        <begin position="841"/>
        <end position="852"/>
    </location>
</feature>
<evidence type="ECO:0000256" key="7">
    <source>
        <dbReference type="ARBA" id="ARBA00023034"/>
    </source>
</evidence>
<protein>
    <submittedName>
        <fullName evidence="14">GALNT</fullName>
        <ecNumber evidence="14">2.4.1.41</ecNumber>
    </submittedName>
</protein>
<dbReference type="CDD" id="cd05484">
    <property type="entry name" value="retropepsin_like_LTR_2"/>
    <property type="match status" value="1"/>
</dbReference>
<keyword evidence="8 12" id="KW-0472">Membrane</keyword>
<dbReference type="Pfam" id="PF00652">
    <property type="entry name" value="Ricin_B_lectin"/>
    <property type="match status" value="2"/>
</dbReference>
<keyword evidence="10" id="KW-0863">Zinc-finger</keyword>
<dbReference type="InterPro" id="IPR029044">
    <property type="entry name" value="Nucleotide-diphossugar_trans"/>
</dbReference>
<dbReference type="Pfam" id="PF00535">
    <property type="entry name" value="Glycos_transf_2"/>
    <property type="match status" value="1"/>
</dbReference>
<dbReference type="SUPFAM" id="SSF53448">
    <property type="entry name" value="Nucleotide-diphospho-sugar transferases"/>
    <property type="match status" value="1"/>
</dbReference>
<dbReference type="PROSITE" id="PS50158">
    <property type="entry name" value="ZF_CCHC"/>
    <property type="match status" value="1"/>
</dbReference>
<dbReference type="SMART" id="SM00343">
    <property type="entry name" value="ZnF_C2HC"/>
    <property type="match status" value="2"/>
</dbReference>
<dbReference type="InterPro" id="IPR021109">
    <property type="entry name" value="Peptidase_aspartic_dom_sf"/>
</dbReference>
<dbReference type="CDD" id="cd23433">
    <property type="entry name" value="beta-trefoil_Ricin_GALNT1-like"/>
    <property type="match status" value="1"/>
</dbReference>
<accession>A0A8S3QRU4</accession>
<keyword evidence="5" id="KW-0735">Signal-anchor</keyword>
<sequence length="1210" mass="137843">MMISNRKLQYCKIILATSLVWFLIDVILLMYYTDCAAMGNSSDCNNKDNTKQHKKEEKGFFEKILPKNILRRNPTGPGEMGKAVVIPQDKQAESKEKFKINQFNLLASDMMSLNRSLPDYRMDGMDRVSHPGNSLCLACDMMSLNRSLSDYRMDGCKRKSYPTGLPKTSVVIVFHNEAWSTLLRTVHSIINRSPIEYLEEIILVDDASERDNTKAHMEHLGQQLDDYVAKLPVRTYVLRSESRTGLIRARLKGAAASKGKVITFLDAHCECTEGWLEPLLSEIHKDRTAVVCPIIDVISDDTFEYIPGSDMTWGGFNWKLNFRWYPVPQRELDRRGGERSNPTRTPTMAGGLFSISRDYFYEIGSYDEGMDIWGGENLEMSFRVWMCGGKVYIVTCSRRIVEVWMDEYKDFFYKINPGVRSTSYGDKIVYPESQLPLDYFALGEIRNKATNKCIDSMGRKSGEKTGLVHCHSQGGNQIFSYTKKKALQTDDVCLDVSAIGGPVKLFQCHGLGGNQKWEYDRQVFSYTQNKQLRTDDNMCVDVQYYSVMLVDCDTSHGQWQYIRQTLEVKHVNSKQCLGGKQNDNEPTVGTCDGSQSQKWIIKDMKWEYIGKIEPFDDSTETWSSYVERLEQYFAVNALENEKKVPALLTLLGGKTYGLLRNLTLPDKPATKSYDDIVKLLKDHLSPKPLIVAERFRFYKRYQIQGETVNKYVAELRKFAEYCEFGNLNESLRDQFVVGLKDEQTQKKLLTVPDLTFVKAIGIAIAVETANKDAIELRGKFNTESSVNRIQRQQRRPPPSTTDRQKSFVCYRCNGKNHKADTCRFKDAVCHSCNKKGHIRKACRSSGKPKQRPAQKNVNSLDNQSREYTSDEDNSLKIHSVKNSNQDSIWITPNVHGKEIRMELDTGSAVSVISALDYDKYFQNEKLESANVTLKTYSGELLIPTGYMNVQVKYNGQCENLKLYVVQKGGPALFGRDWLRKINLDWKNLKWINKISVSRNSNEKLDLLLKEYSNVFREGIGCVADIKAHLTLKENASPKFVKARPVPFSVKPQVERELIRLEKEGIISKVDTSEWASPIVPVMKSNGNSKSGIFITDDQDQTDSIDKPPNQQNKQPSKALSEQKSNLNEPALTSDKKQQQSKQPSTEVHESVLSSEKTNRLSEPAPSSTHRNKKGKPLQTFEQNDEPSDLATLPSNKREVIAFLKSLPYFS</sequence>
<evidence type="ECO:0000256" key="1">
    <source>
        <dbReference type="ARBA" id="ARBA00004323"/>
    </source>
</evidence>
<dbReference type="InterPro" id="IPR045885">
    <property type="entry name" value="GalNAc-T"/>
</dbReference>
<dbReference type="GO" id="GO:0000139">
    <property type="term" value="C:Golgi membrane"/>
    <property type="evidence" value="ECO:0007669"/>
    <property type="project" value="UniProtKB-SubCell"/>
</dbReference>
<dbReference type="PROSITE" id="PS50231">
    <property type="entry name" value="RICIN_B_LECTIN"/>
    <property type="match status" value="1"/>
</dbReference>
<dbReference type="EC" id="2.4.1.41" evidence="14"/>
<comment type="subcellular location">
    <subcellularLocation>
        <location evidence="1">Golgi apparatus membrane</location>
        <topology evidence="1">Single-pass type II membrane protein</topology>
    </subcellularLocation>
</comment>
<proteinExistence type="inferred from homology"/>
<dbReference type="CDD" id="cd02510">
    <property type="entry name" value="pp-GalNAc-T"/>
    <property type="match status" value="1"/>
</dbReference>
<dbReference type="PANTHER" id="PTHR11675">
    <property type="entry name" value="N-ACETYLGALACTOSAMINYLTRANSFERASE"/>
    <property type="match status" value="1"/>
</dbReference>
<evidence type="ECO:0000256" key="10">
    <source>
        <dbReference type="PROSITE-ProRule" id="PRU00047"/>
    </source>
</evidence>
<keyword evidence="10" id="KW-0862">Zinc</keyword>
<dbReference type="GO" id="GO:0003676">
    <property type="term" value="F:nucleic acid binding"/>
    <property type="evidence" value="ECO:0007669"/>
    <property type="project" value="InterPro"/>
</dbReference>
<keyword evidence="3 12" id="KW-0812">Transmembrane</keyword>
<feature type="compositionally biased region" description="Polar residues" evidence="11">
    <location>
        <begin position="853"/>
        <end position="862"/>
    </location>
</feature>
<dbReference type="AlphaFoldDB" id="A0A8S3QRU4"/>
<keyword evidence="14" id="KW-0328">Glycosyltransferase</keyword>
<dbReference type="GO" id="GO:0004653">
    <property type="term" value="F:polypeptide N-acetylgalactosaminyltransferase activity"/>
    <property type="evidence" value="ECO:0007669"/>
    <property type="project" value="UniProtKB-EC"/>
</dbReference>
<keyword evidence="9" id="KW-1015">Disulfide bond</keyword>
<dbReference type="SUPFAM" id="SSF50370">
    <property type="entry name" value="Ricin B-like lectins"/>
    <property type="match status" value="2"/>
</dbReference>
<feature type="region of interest" description="Disordered" evidence="11">
    <location>
        <begin position="784"/>
        <end position="803"/>
    </location>
</feature>
<dbReference type="InterPro" id="IPR001173">
    <property type="entry name" value="Glyco_trans_2-like"/>
</dbReference>
<evidence type="ECO:0000256" key="3">
    <source>
        <dbReference type="ARBA" id="ARBA00022692"/>
    </source>
</evidence>
<dbReference type="EMBL" id="CAJPWZ010000721">
    <property type="protein sequence ID" value="CAG2199395.1"/>
    <property type="molecule type" value="Genomic_DNA"/>
</dbReference>
<dbReference type="Gene3D" id="2.80.10.50">
    <property type="match status" value="2"/>
</dbReference>
<dbReference type="SUPFAM" id="SSF57756">
    <property type="entry name" value="Retrovirus zinc finger-like domains"/>
    <property type="match status" value="1"/>
</dbReference>
<dbReference type="Gene3D" id="3.10.10.10">
    <property type="entry name" value="HIV Type 1 Reverse Transcriptase, subunit A, domain 1"/>
    <property type="match status" value="1"/>
</dbReference>
<keyword evidence="10" id="KW-0479">Metal-binding</keyword>
<feature type="compositionally biased region" description="Polar residues" evidence="11">
    <location>
        <begin position="1108"/>
        <end position="1127"/>
    </location>
</feature>
<gene>
    <name evidence="14" type="ORF">MEDL_14067</name>
</gene>
<feature type="region of interest" description="Disordered" evidence="11">
    <location>
        <begin position="841"/>
        <end position="874"/>
    </location>
</feature>
<dbReference type="PANTHER" id="PTHR11675:SF101">
    <property type="entry name" value="POLYPEPTIDE N-ACETYLGALACTOSAMINYLTRANSFERASE 5"/>
    <property type="match status" value="1"/>
</dbReference>
<evidence type="ECO:0000256" key="12">
    <source>
        <dbReference type="SAM" id="Phobius"/>
    </source>
</evidence>
<dbReference type="InterPro" id="IPR034128">
    <property type="entry name" value="K02A2.6-like"/>
</dbReference>
<evidence type="ECO:0000256" key="5">
    <source>
        <dbReference type="ARBA" id="ARBA00022968"/>
    </source>
</evidence>
<dbReference type="InterPro" id="IPR043502">
    <property type="entry name" value="DNA/RNA_pol_sf"/>
</dbReference>
<evidence type="ECO:0000256" key="2">
    <source>
        <dbReference type="ARBA" id="ARBA00005680"/>
    </source>
</evidence>
<evidence type="ECO:0000256" key="8">
    <source>
        <dbReference type="ARBA" id="ARBA00023136"/>
    </source>
</evidence>
<keyword evidence="15" id="KW-1185">Reference proteome</keyword>
<dbReference type="Gene3D" id="3.90.550.10">
    <property type="entry name" value="Spore Coat Polysaccharide Biosynthesis Protein SpsA, Chain A"/>
    <property type="match status" value="2"/>
</dbReference>
<comment type="similarity">
    <text evidence="2">Belongs to the glycosyltransferase 2 family. GalNAc-T subfamily.</text>
</comment>
<organism evidence="14 15">
    <name type="scientific">Mytilus edulis</name>
    <name type="common">Blue mussel</name>
    <dbReference type="NCBI Taxonomy" id="6550"/>
    <lineage>
        <taxon>Eukaryota</taxon>
        <taxon>Metazoa</taxon>
        <taxon>Spiralia</taxon>
        <taxon>Lophotrochozoa</taxon>
        <taxon>Mollusca</taxon>
        <taxon>Bivalvia</taxon>
        <taxon>Autobranchia</taxon>
        <taxon>Pteriomorphia</taxon>
        <taxon>Mytilida</taxon>
        <taxon>Mytiloidea</taxon>
        <taxon>Mytilidae</taxon>
        <taxon>Mytilinae</taxon>
        <taxon>Mytilus</taxon>
    </lineage>
</organism>
<feature type="transmembrane region" description="Helical" evidence="12">
    <location>
        <begin position="12"/>
        <end position="32"/>
    </location>
</feature>
<dbReference type="SMART" id="SM00458">
    <property type="entry name" value="RICIN"/>
    <property type="match status" value="1"/>
</dbReference>
<keyword evidence="7" id="KW-0333">Golgi apparatus</keyword>
<dbReference type="GO" id="GO:0008270">
    <property type="term" value="F:zinc ion binding"/>
    <property type="evidence" value="ECO:0007669"/>
    <property type="project" value="UniProtKB-KW"/>
</dbReference>
<evidence type="ECO:0000313" key="15">
    <source>
        <dbReference type="Proteomes" id="UP000683360"/>
    </source>
</evidence>
<name>A0A8S3QRU4_MYTED</name>
<evidence type="ECO:0000256" key="9">
    <source>
        <dbReference type="ARBA" id="ARBA00023157"/>
    </source>
</evidence>
<evidence type="ECO:0000256" key="6">
    <source>
        <dbReference type="ARBA" id="ARBA00022989"/>
    </source>
</evidence>
<keyword evidence="14" id="KW-0808">Transferase</keyword>
<dbReference type="InterPro" id="IPR000772">
    <property type="entry name" value="Ricin_B_lectin"/>
</dbReference>
<dbReference type="GO" id="GO:0030246">
    <property type="term" value="F:carbohydrate binding"/>
    <property type="evidence" value="ECO:0007669"/>
    <property type="project" value="UniProtKB-KW"/>
</dbReference>
<reference evidence="14" key="1">
    <citation type="submission" date="2021-03" db="EMBL/GenBank/DDBJ databases">
        <authorList>
            <person name="Bekaert M."/>
        </authorList>
    </citation>
    <scope>NUCLEOTIDE SEQUENCE</scope>
</reference>
<dbReference type="InterPro" id="IPR036875">
    <property type="entry name" value="Znf_CCHC_sf"/>
</dbReference>
<dbReference type="GO" id="GO:0006493">
    <property type="term" value="P:protein O-linked glycosylation"/>
    <property type="evidence" value="ECO:0007669"/>
    <property type="project" value="TreeGrafter"/>
</dbReference>
<comment type="caution">
    <text evidence="14">The sequence shown here is derived from an EMBL/GenBank/DDBJ whole genome shotgun (WGS) entry which is preliminary data.</text>
</comment>
<dbReference type="SUPFAM" id="SSF50630">
    <property type="entry name" value="Acid proteases"/>
    <property type="match status" value="1"/>
</dbReference>
<dbReference type="Gene3D" id="2.40.70.10">
    <property type="entry name" value="Acid Proteases"/>
    <property type="match status" value="1"/>
</dbReference>
<evidence type="ECO:0000259" key="13">
    <source>
        <dbReference type="PROSITE" id="PS50158"/>
    </source>
</evidence>
<dbReference type="Gene3D" id="4.10.60.10">
    <property type="entry name" value="Zinc finger, CCHC-type"/>
    <property type="match status" value="1"/>
</dbReference>
<evidence type="ECO:0000256" key="11">
    <source>
        <dbReference type="SAM" id="MobiDB-lite"/>
    </source>
</evidence>
<evidence type="ECO:0000313" key="14">
    <source>
        <dbReference type="EMBL" id="CAG2199395.1"/>
    </source>
</evidence>